<evidence type="ECO:0000313" key="2">
    <source>
        <dbReference type="Proteomes" id="UP000250245"/>
    </source>
</evidence>
<dbReference type="AlphaFoldDB" id="A0A2X2YM46"/>
<organism evidence="1 2">
    <name type="scientific">Mobiluncus curtisii</name>
    <dbReference type="NCBI Taxonomy" id="2051"/>
    <lineage>
        <taxon>Bacteria</taxon>
        <taxon>Bacillati</taxon>
        <taxon>Actinomycetota</taxon>
        <taxon>Actinomycetes</taxon>
        <taxon>Actinomycetales</taxon>
        <taxon>Actinomycetaceae</taxon>
        <taxon>Mobiluncus</taxon>
    </lineage>
</organism>
<dbReference type="RefSeq" id="WP_013189222.1">
    <property type="nucleotide sequence ID" value="NZ_CP068112.1"/>
</dbReference>
<proteinExistence type="predicted"/>
<sequence length="146" mass="15824">MKILLPNDQLAAVTELLAGMSLKPAASRARTKLLHLVREASTRFGVDEYELISQYATLDDAGKPIIDTDGTFNLATPEKAQEFLAARSELFESVVEVSGPTYGRHLTDIKTLLDGYDGELSGEAAEAFDVLYDAVADALAKETDDE</sequence>
<gene>
    <name evidence="1" type="ORF">NCTC11820_01372</name>
</gene>
<name>A0A2X2YM46_9ACTO</name>
<dbReference type="OMA" id="YATHLTD"/>
<dbReference type="EMBL" id="UASJ01000001">
    <property type="protein sequence ID" value="SQB65174.1"/>
    <property type="molecule type" value="Genomic_DNA"/>
</dbReference>
<evidence type="ECO:0000313" key="1">
    <source>
        <dbReference type="EMBL" id="SQB65174.1"/>
    </source>
</evidence>
<accession>A0A2X2YM46</accession>
<protein>
    <submittedName>
        <fullName evidence="1">Protein of uncharacterized function (DUF1617)</fullName>
    </submittedName>
</protein>
<dbReference type="InterPro" id="IPR011675">
    <property type="entry name" value="DUF1617"/>
</dbReference>
<reference evidence="1 2" key="1">
    <citation type="submission" date="2018-06" db="EMBL/GenBank/DDBJ databases">
        <authorList>
            <consortium name="Pathogen Informatics"/>
            <person name="Doyle S."/>
        </authorList>
    </citation>
    <scope>NUCLEOTIDE SEQUENCE [LARGE SCALE GENOMIC DNA]</scope>
    <source>
        <strain evidence="1 2">NCTC11820</strain>
    </source>
</reference>
<dbReference type="Pfam" id="PF07761">
    <property type="entry name" value="DUF1617"/>
    <property type="match status" value="1"/>
</dbReference>
<dbReference type="Proteomes" id="UP000250245">
    <property type="component" value="Unassembled WGS sequence"/>
</dbReference>
<dbReference type="GeneID" id="55565343"/>